<feature type="binding site" evidence="5">
    <location>
        <position position="120"/>
    </location>
    <ligand>
        <name>Mg(2+)</name>
        <dbReference type="ChEBI" id="CHEBI:18420"/>
    </ligand>
</feature>
<protein>
    <recommendedName>
        <fullName evidence="2">Putative 4-hydroxy-4-methyl-2-oxoglutarate aldolase</fullName>
    </recommendedName>
    <alternativeName>
        <fullName evidence="3">Regulator of ribonuclease activity homolog</fullName>
    </alternativeName>
    <alternativeName>
        <fullName evidence="4">RraA-like protein</fullName>
    </alternativeName>
</protein>
<keyword evidence="5" id="KW-0479">Metal-binding</keyword>
<evidence type="ECO:0000256" key="1">
    <source>
        <dbReference type="ARBA" id="ARBA00001968"/>
    </source>
</evidence>
<reference evidence="7" key="1">
    <citation type="submission" date="2015-07" db="EMBL/GenBank/DDBJ databases">
        <authorList>
            <person name="Rodrigo-Torres Lidia"/>
            <person name="Arahal R.David."/>
        </authorList>
    </citation>
    <scope>NUCLEOTIDE SEQUENCE [LARGE SCALE GENOMIC DNA]</scope>
    <source>
        <strain evidence="7">CECT 4801</strain>
    </source>
</reference>
<dbReference type="GO" id="GO:0016829">
    <property type="term" value="F:lyase activity"/>
    <property type="evidence" value="ECO:0007669"/>
    <property type="project" value="UniProtKB-KW"/>
</dbReference>
<dbReference type="PANTHER" id="PTHR33254:SF4">
    <property type="entry name" value="4-HYDROXY-4-METHYL-2-OXOGLUTARATE ALDOLASE 3-RELATED"/>
    <property type="match status" value="1"/>
</dbReference>
<dbReference type="GO" id="GO:0046872">
    <property type="term" value="F:metal ion binding"/>
    <property type="evidence" value="ECO:0007669"/>
    <property type="project" value="UniProtKB-KW"/>
</dbReference>
<dbReference type="EMBL" id="CXST01000002">
    <property type="protein sequence ID" value="CTQ45266.1"/>
    <property type="molecule type" value="Genomic_DNA"/>
</dbReference>
<dbReference type="PANTHER" id="PTHR33254">
    <property type="entry name" value="4-HYDROXY-4-METHYL-2-OXOGLUTARATE ALDOLASE 3-RELATED"/>
    <property type="match status" value="1"/>
</dbReference>
<name>A0A0M6Y597_9HYPH</name>
<dbReference type="Pfam" id="PF03737">
    <property type="entry name" value="RraA-like"/>
    <property type="match status" value="1"/>
</dbReference>
<comment type="cofactor">
    <cofactor evidence="1">
        <name>a divalent metal cation</name>
        <dbReference type="ChEBI" id="CHEBI:60240"/>
    </cofactor>
</comment>
<feature type="binding site" evidence="5">
    <location>
        <begin position="97"/>
        <end position="100"/>
    </location>
    <ligand>
        <name>substrate</name>
    </ligand>
</feature>
<dbReference type="InterPro" id="IPR005493">
    <property type="entry name" value="RraA/RraA-like"/>
</dbReference>
<evidence type="ECO:0000313" key="7">
    <source>
        <dbReference type="Proteomes" id="UP000048926"/>
    </source>
</evidence>
<comment type="cofactor">
    <cofactor evidence="5">
        <name>Mg(2+)</name>
        <dbReference type="ChEBI" id="CHEBI:18420"/>
    </cofactor>
</comment>
<evidence type="ECO:0000313" key="6">
    <source>
        <dbReference type="EMBL" id="CTQ45266.1"/>
    </source>
</evidence>
<dbReference type="CDD" id="cd16841">
    <property type="entry name" value="RraA_family"/>
    <property type="match status" value="1"/>
</dbReference>
<evidence type="ECO:0000256" key="4">
    <source>
        <dbReference type="ARBA" id="ARBA00030169"/>
    </source>
</evidence>
<evidence type="ECO:0000256" key="3">
    <source>
        <dbReference type="ARBA" id="ARBA00029596"/>
    </source>
</evidence>
<evidence type="ECO:0000256" key="2">
    <source>
        <dbReference type="ARBA" id="ARBA00016549"/>
    </source>
</evidence>
<feature type="binding site" evidence="5">
    <location>
        <position position="119"/>
    </location>
    <ligand>
        <name>substrate</name>
    </ligand>
</feature>
<evidence type="ECO:0000256" key="5">
    <source>
        <dbReference type="PIRSR" id="PIRSR605493-1"/>
    </source>
</evidence>
<keyword evidence="6" id="KW-0456">Lyase</keyword>
<dbReference type="SUPFAM" id="SSF89562">
    <property type="entry name" value="RraA-like"/>
    <property type="match status" value="1"/>
</dbReference>
<dbReference type="Gene3D" id="3.50.30.40">
    <property type="entry name" value="Ribonuclease E inhibitor RraA/RraA-like"/>
    <property type="match status" value="1"/>
</dbReference>
<dbReference type="InterPro" id="IPR036704">
    <property type="entry name" value="RraA/RraA-like_sf"/>
</dbReference>
<proteinExistence type="predicted"/>
<dbReference type="Proteomes" id="UP000048926">
    <property type="component" value="Unassembled WGS sequence"/>
</dbReference>
<dbReference type="STRING" id="187304.B0E33_04775"/>
<organism evidence="6 7">
    <name type="scientific">Roseibium aggregatum</name>
    <dbReference type="NCBI Taxonomy" id="187304"/>
    <lineage>
        <taxon>Bacteria</taxon>
        <taxon>Pseudomonadati</taxon>
        <taxon>Pseudomonadota</taxon>
        <taxon>Alphaproteobacteria</taxon>
        <taxon>Hyphomicrobiales</taxon>
        <taxon>Stappiaceae</taxon>
        <taxon>Roseibium</taxon>
    </lineage>
</organism>
<keyword evidence="7" id="KW-1185">Reference proteome</keyword>
<dbReference type="RefSeq" id="WP_173017421.1">
    <property type="nucleotide sequence ID" value="NZ_CP045622.1"/>
</dbReference>
<dbReference type="AlphaFoldDB" id="A0A0M6Y597"/>
<gene>
    <name evidence="6" type="primary">proA_3</name>
    <name evidence="6" type="ORF">LAL4801_03714</name>
</gene>
<keyword evidence="5" id="KW-0460">Magnesium</keyword>
<accession>A0A0M6Y597</accession>
<sequence>MSVGFRICSRKQAAPLELVAEFAKLPVANVSDCMGRLAAAGPRLRPMHASGGLAGVALTVKSRPGDNLMLHKAIDLAKPGDVIVVDAGGDLSNALMGELMLAYAVKRGVAGFVLNGAIRDVDAFLKTNLPTFAAGVTHRGPYKDGPGEINVPISLDGMVIEPGDIVLGDSDGVLAVPLDGAEKILRQTLAKQDAEERQMKAIAEGKNDRSWVDAALKERGCEFPDY</sequence>
<dbReference type="NCBIfam" id="NF004850">
    <property type="entry name" value="PRK06201.1"/>
    <property type="match status" value="1"/>
</dbReference>